<dbReference type="Proteomes" id="UP000321749">
    <property type="component" value="Unassembled WGS sequence"/>
</dbReference>
<dbReference type="RefSeq" id="WP_146792791.1">
    <property type="nucleotide sequence ID" value="NZ_BJUU01000003.1"/>
</dbReference>
<sequence length="144" mass="16182">MSARETADLESLVTRCPPLAEGVQIKGERRDDGYYATVVRDSSGFACTIDDSTVGCYFLEYPDGNVGAELSIEHHVVEGFLQRLGREPLYLYEERTWPLSVVHWLEFGDGHVPSAFIGRNTTIDRWLTALPWTSRKRTLVDSGS</sequence>
<protein>
    <submittedName>
        <fullName evidence="1">Uncharacterized protein</fullName>
    </submittedName>
</protein>
<proteinExistence type="predicted"/>
<evidence type="ECO:0000313" key="1">
    <source>
        <dbReference type="EMBL" id="GEK79413.1"/>
    </source>
</evidence>
<keyword evidence="2" id="KW-1185">Reference proteome</keyword>
<name>A0AA87RH68_9MICO</name>
<gene>
    <name evidence="1" type="ORF">ABA31_07640</name>
</gene>
<comment type="caution">
    <text evidence="1">The sequence shown here is derived from an EMBL/GenBank/DDBJ whole genome shotgun (WGS) entry which is preliminary data.</text>
</comment>
<evidence type="ECO:0000313" key="2">
    <source>
        <dbReference type="Proteomes" id="UP000321749"/>
    </source>
</evidence>
<organism evidence="1 2">
    <name type="scientific">Agrococcus baldri</name>
    <dbReference type="NCBI Taxonomy" id="153730"/>
    <lineage>
        <taxon>Bacteria</taxon>
        <taxon>Bacillati</taxon>
        <taxon>Actinomycetota</taxon>
        <taxon>Actinomycetes</taxon>
        <taxon>Micrococcales</taxon>
        <taxon>Microbacteriaceae</taxon>
        <taxon>Agrococcus</taxon>
    </lineage>
</organism>
<accession>A0AA87RH68</accession>
<dbReference type="AlphaFoldDB" id="A0AA87RH68"/>
<dbReference type="EMBL" id="BJUU01000003">
    <property type="protein sequence ID" value="GEK79413.1"/>
    <property type="molecule type" value="Genomic_DNA"/>
</dbReference>
<reference evidence="1 2" key="1">
    <citation type="submission" date="2019-07" db="EMBL/GenBank/DDBJ databases">
        <title>Whole genome shotgun sequence of Agrococcus baldri NBRC 103055.</title>
        <authorList>
            <person name="Hosoyama A."/>
            <person name="Uohara A."/>
            <person name="Ohji S."/>
            <person name="Ichikawa N."/>
        </authorList>
    </citation>
    <scope>NUCLEOTIDE SEQUENCE [LARGE SCALE GENOMIC DNA]</scope>
    <source>
        <strain evidence="1 2">NBRC 103055</strain>
    </source>
</reference>